<organism evidence="6 7">
    <name type="scientific">Phyllobacterium myrsinacearum</name>
    <dbReference type="NCBI Taxonomy" id="28101"/>
    <lineage>
        <taxon>Bacteria</taxon>
        <taxon>Pseudomonadati</taxon>
        <taxon>Pseudomonadota</taxon>
        <taxon>Alphaproteobacteria</taxon>
        <taxon>Hyphomicrobiales</taxon>
        <taxon>Phyllobacteriaceae</taxon>
        <taxon>Phyllobacterium</taxon>
    </lineage>
</organism>
<proteinExistence type="predicted"/>
<reference evidence="6 7" key="1">
    <citation type="submission" date="2018-02" db="EMBL/GenBank/DDBJ databases">
        <title>The draft genome of Phyllobacterium myrsinacearum DSM5892.</title>
        <authorList>
            <person name="Li L."/>
            <person name="Liu L."/>
            <person name="Zhang X."/>
            <person name="Wang T."/>
        </authorList>
    </citation>
    <scope>NUCLEOTIDE SEQUENCE [LARGE SCALE GENOMIC DNA]</scope>
    <source>
        <strain evidence="6 7">DSM 5892</strain>
    </source>
</reference>
<evidence type="ECO:0000256" key="3">
    <source>
        <dbReference type="ARBA" id="ARBA00023163"/>
    </source>
</evidence>
<dbReference type="InterPro" id="IPR009057">
    <property type="entry name" value="Homeodomain-like_sf"/>
</dbReference>
<dbReference type="InterPro" id="IPR054156">
    <property type="entry name" value="YxaF_TetR_C"/>
</dbReference>
<dbReference type="AlphaFoldDB" id="A0A2S9JX12"/>
<dbReference type="Proteomes" id="UP000238563">
    <property type="component" value="Unassembled WGS sequence"/>
</dbReference>
<dbReference type="OrthoDB" id="9811084at2"/>
<dbReference type="Gene3D" id="1.10.357.10">
    <property type="entry name" value="Tetracycline Repressor, domain 2"/>
    <property type="match status" value="1"/>
</dbReference>
<dbReference type="InterPro" id="IPR036271">
    <property type="entry name" value="Tet_transcr_reg_TetR-rel_C_sf"/>
</dbReference>
<dbReference type="Pfam" id="PF21993">
    <property type="entry name" value="TetR_C_13_2"/>
    <property type="match status" value="1"/>
</dbReference>
<keyword evidence="7" id="KW-1185">Reference proteome</keyword>
<evidence type="ECO:0000256" key="2">
    <source>
        <dbReference type="ARBA" id="ARBA00023125"/>
    </source>
</evidence>
<dbReference type="PROSITE" id="PS50977">
    <property type="entry name" value="HTH_TETR_2"/>
    <property type="match status" value="1"/>
</dbReference>
<name>A0A2S9JX12_9HYPH</name>
<feature type="domain" description="HTH tetR-type" evidence="5">
    <location>
        <begin position="8"/>
        <end position="68"/>
    </location>
</feature>
<dbReference type="PANTHER" id="PTHR47506:SF3">
    <property type="entry name" value="HTH-TYPE TRANSCRIPTIONAL REGULATOR LMRA"/>
    <property type="match status" value="1"/>
</dbReference>
<accession>A0A2S9JX12</accession>
<dbReference type="InterPro" id="IPR001647">
    <property type="entry name" value="HTH_TetR"/>
</dbReference>
<gene>
    <name evidence="6" type="ORF">C5750_01625</name>
</gene>
<dbReference type="EMBL" id="PVBT01000001">
    <property type="protein sequence ID" value="PRD57878.1"/>
    <property type="molecule type" value="Genomic_DNA"/>
</dbReference>
<dbReference type="PANTHER" id="PTHR47506">
    <property type="entry name" value="TRANSCRIPTIONAL REGULATORY PROTEIN"/>
    <property type="match status" value="1"/>
</dbReference>
<keyword evidence="1" id="KW-0805">Transcription regulation</keyword>
<feature type="DNA-binding region" description="H-T-H motif" evidence="4">
    <location>
        <begin position="31"/>
        <end position="50"/>
    </location>
</feature>
<keyword evidence="3" id="KW-0804">Transcription</keyword>
<comment type="caution">
    <text evidence="6">The sequence shown here is derived from an EMBL/GenBank/DDBJ whole genome shotgun (WGS) entry which is preliminary data.</text>
</comment>
<evidence type="ECO:0000256" key="1">
    <source>
        <dbReference type="ARBA" id="ARBA00023015"/>
    </source>
</evidence>
<dbReference type="SUPFAM" id="SSF46689">
    <property type="entry name" value="Homeodomain-like"/>
    <property type="match status" value="1"/>
</dbReference>
<evidence type="ECO:0000259" key="5">
    <source>
        <dbReference type="PROSITE" id="PS50977"/>
    </source>
</evidence>
<evidence type="ECO:0000313" key="7">
    <source>
        <dbReference type="Proteomes" id="UP000238563"/>
    </source>
</evidence>
<dbReference type="SUPFAM" id="SSF48498">
    <property type="entry name" value="Tetracyclin repressor-like, C-terminal domain"/>
    <property type="match status" value="1"/>
</dbReference>
<evidence type="ECO:0000313" key="6">
    <source>
        <dbReference type="EMBL" id="PRD57878.1"/>
    </source>
</evidence>
<keyword evidence="2 4" id="KW-0238">DNA-binding</keyword>
<evidence type="ECO:0000256" key="4">
    <source>
        <dbReference type="PROSITE-ProRule" id="PRU00335"/>
    </source>
</evidence>
<protein>
    <submittedName>
        <fullName evidence="6">TetR family transcriptional regulator</fullName>
    </submittedName>
</protein>
<dbReference type="Pfam" id="PF00440">
    <property type="entry name" value="TetR_N"/>
    <property type="match status" value="1"/>
</dbReference>
<dbReference type="GO" id="GO:0003677">
    <property type="term" value="F:DNA binding"/>
    <property type="evidence" value="ECO:0007669"/>
    <property type="project" value="UniProtKB-UniRule"/>
</dbReference>
<sequence length="190" mass="21217">MRTMPRPSDAKTRFIDTAVILFQAHGYHGVGLSEIIAQAKAPKGSFYFHFPGGKEELAEHAVRSAGGYIIHVLDKSFRDAPTFRAGAELMIARLYDSFEASGWTLGCPITSVLLDTTPKSERLSLAIKEVMESWIGSFAEQITRFHPEKDGRAFAMKILVSLEGAWILARMLRSREPFEQVMNVIALNEE</sequence>